<name>A0A395IUP7_9HELO</name>
<keyword evidence="3" id="KW-1185">Reference proteome</keyword>
<protein>
    <submittedName>
        <fullName evidence="2">Uncharacterized protein</fullName>
    </submittedName>
</protein>
<feature type="compositionally biased region" description="Polar residues" evidence="1">
    <location>
        <begin position="21"/>
        <end position="55"/>
    </location>
</feature>
<organism evidence="2 3">
    <name type="scientific">Monilinia fructigena</name>
    <dbReference type="NCBI Taxonomy" id="38457"/>
    <lineage>
        <taxon>Eukaryota</taxon>
        <taxon>Fungi</taxon>
        <taxon>Dikarya</taxon>
        <taxon>Ascomycota</taxon>
        <taxon>Pezizomycotina</taxon>
        <taxon>Leotiomycetes</taxon>
        <taxon>Helotiales</taxon>
        <taxon>Sclerotiniaceae</taxon>
        <taxon>Monilinia</taxon>
    </lineage>
</organism>
<dbReference type="EMBL" id="QKRW01000016">
    <property type="protein sequence ID" value="RAL64030.1"/>
    <property type="molecule type" value="Genomic_DNA"/>
</dbReference>
<dbReference type="OrthoDB" id="3540363at2759"/>
<evidence type="ECO:0000313" key="3">
    <source>
        <dbReference type="Proteomes" id="UP000249056"/>
    </source>
</evidence>
<evidence type="ECO:0000313" key="2">
    <source>
        <dbReference type="EMBL" id="RAL64030.1"/>
    </source>
</evidence>
<feature type="region of interest" description="Disordered" evidence="1">
    <location>
        <begin position="285"/>
        <end position="328"/>
    </location>
</feature>
<sequence>MGRSKKPSASNANFEPLVGSRANSADKNSNPIQMEQYTKDLSLSCSGTGTYQSTRAARPHPRSPQSASHYSPLSTRLRRPLHRPRSPPCPPRRRSPSGSPRISTSRSYRSRSPPHRVPPRHRGVANSDYYRPSYAARTPSKSPEYKYRTLSVVSAHGPGESLDAEKISTTESWAELASRKHREWTAPAPSSPTLPDSIQESWVEMASRKHKELKVVEASKANDLAEIAPITPTKPKEARFLKERARLKEIEGLDIPESSLLANLCPKSQKARASVPFKKVGPTIKARKKDISSPPLVKVSPQRSRIHSKEPTSVLEQDIPRPKQSLLGSFPIQDFSENSYIPAEHRQTISPPKVRINIERH</sequence>
<feature type="compositionally biased region" description="Basic residues" evidence="1">
    <location>
        <begin position="76"/>
        <end position="95"/>
    </location>
</feature>
<reference evidence="2 3" key="1">
    <citation type="submission" date="2018-06" db="EMBL/GenBank/DDBJ databases">
        <title>Genome Sequence of the Brown Rot Fungal Pathogen Monilinia fructigena.</title>
        <authorList>
            <person name="Landi L."/>
            <person name="De Miccolis Angelini R.M."/>
            <person name="Pollastro S."/>
            <person name="Abate D."/>
            <person name="Faretra F."/>
            <person name="Romanazzi G."/>
        </authorList>
    </citation>
    <scope>NUCLEOTIDE SEQUENCE [LARGE SCALE GENOMIC DNA]</scope>
    <source>
        <strain evidence="2 3">Mfrg269</strain>
    </source>
</reference>
<gene>
    <name evidence="2" type="ORF">DID88_003218</name>
</gene>
<evidence type="ECO:0000256" key="1">
    <source>
        <dbReference type="SAM" id="MobiDB-lite"/>
    </source>
</evidence>
<dbReference type="Proteomes" id="UP000249056">
    <property type="component" value="Unassembled WGS sequence"/>
</dbReference>
<comment type="caution">
    <text evidence="2">The sequence shown here is derived from an EMBL/GenBank/DDBJ whole genome shotgun (WGS) entry which is preliminary data.</text>
</comment>
<proteinExistence type="predicted"/>
<accession>A0A395IUP7</accession>
<feature type="compositionally biased region" description="Low complexity" evidence="1">
    <location>
        <begin position="96"/>
        <end position="107"/>
    </location>
</feature>
<feature type="region of interest" description="Disordered" evidence="1">
    <location>
        <begin position="1"/>
        <end position="142"/>
    </location>
</feature>
<feature type="region of interest" description="Disordered" evidence="1">
    <location>
        <begin position="341"/>
        <end position="361"/>
    </location>
</feature>
<dbReference type="AlphaFoldDB" id="A0A395IUP7"/>
<feature type="compositionally biased region" description="Basic residues" evidence="1">
    <location>
        <begin position="108"/>
        <end position="123"/>
    </location>
</feature>